<dbReference type="Proteomes" id="UP001642484">
    <property type="component" value="Unassembled WGS sequence"/>
</dbReference>
<accession>A0ABP0HN25</accession>
<evidence type="ECO:0008006" key="3">
    <source>
        <dbReference type="Google" id="ProtNLM"/>
    </source>
</evidence>
<dbReference type="SUPFAM" id="SSF54236">
    <property type="entry name" value="Ubiquitin-like"/>
    <property type="match status" value="1"/>
</dbReference>
<evidence type="ECO:0000313" key="2">
    <source>
        <dbReference type="Proteomes" id="UP001642484"/>
    </source>
</evidence>
<dbReference type="InterPro" id="IPR029071">
    <property type="entry name" value="Ubiquitin-like_domsf"/>
</dbReference>
<gene>
    <name evidence="1" type="ORF">CCMP2556_LOCUS2354</name>
</gene>
<evidence type="ECO:0000313" key="1">
    <source>
        <dbReference type="EMBL" id="CAK8991193.1"/>
    </source>
</evidence>
<proteinExistence type="predicted"/>
<keyword evidence="2" id="KW-1185">Reference proteome</keyword>
<sequence>MGWFCRCRRLPKSDDLILEVPSSRDVSPVTPAKKDLVATPRHPRRTRIFVRMPSGEIIPADMDLNWTTTEASEYIIANCRNVGLKGLENGCNLRFRRRILRKDLTLKESGAEIGSVLGLVPSEPLQPFQVPSSSD</sequence>
<organism evidence="1 2">
    <name type="scientific">Durusdinium trenchii</name>
    <dbReference type="NCBI Taxonomy" id="1381693"/>
    <lineage>
        <taxon>Eukaryota</taxon>
        <taxon>Sar</taxon>
        <taxon>Alveolata</taxon>
        <taxon>Dinophyceae</taxon>
        <taxon>Suessiales</taxon>
        <taxon>Symbiodiniaceae</taxon>
        <taxon>Durusdinium</taxon>
    </lineage>
</organism>
<protein>
    <recommendedName>
        <fullName evidence="3">Ubiquitin-like domain-containing protein</fullName>
    </recommendedName>
</protein>
<name>A0ABP0HN25_9DINO</name>
<comment type="caution">
    <text evidence="1">The sequence shown here is derived from an EMBL/GenBank/DDBJ whole genome shotgun (WGS) entry which is preliminary data.</text>
</comment>
<dbReference type="EMBL" id="CAXAMN010000880">
    <property type="protein sequence ID" value="CAK8991193.1"/>
    <property type="molecule type" value="Genomic_DNA"/>
</dbReference>
<reference evidence="1 2" key="1">
    <citation type="submission" date="2024-02" db="EMBL/GenBank/DDBJ databases">
        <authorList>
            <person name="Chen Y."/>
            <person name="Shah S."/>
            <person name="Dougan E. K."/>
            <person name="Thang M."/>
            <person name="Chan C."/>
        </authorList>
    </citation>
    <scope>NUCLEOTIDE SEQUENCE [LARGE SCALE GENOMIC DNA]</scope>
</reference>